<reference evidence="2 3" key="1">
    <citation type="submission" date="2021-11" db="EMBL/GenBank/DDBJ databases">
        <authorList>
            <person name="Depoorter E."/>
        </authorList>
    </citation>
    <scope>NUCLEOTIDE SEQUENCE [LARGE SCALE GENOMIC DNA]</scope>
    <source>
        <strain evidence="2 3">LMG 24286</strain>
    </source>
</reference>
<protein>
    <recommendedName>
        <fullName evidence="4">DoxX family protein</fullName>
    </recommendedName>
</protein>
<feature type="transmembrane region" description="Helical" evidence="1">
    <location>
        <begin position="12"/>
        <end position="30"/>
    </location>
</feature>
<gene>
    <name evidence="2" type="ORF">WGH24286_01799</name>
</gene>
<proteinExistence type="predicted"/>
<evidence type="ECO:0008006" key="4">
    <source>
        <dbReference type="Google" id="ProtNLM"/>
    </source>
</evidence>
<sequence>MIMEFFRTNKWIMYLATILRIWLGLAWLMSGIDKIMHNFSAHEFINAAIKNPVQGIHGEQFRWFTILLKFVTNNGEHTGLFSVLVPWGEILVGLGLMLGMFNLAAVFFGLVMNFSFLFAGAISSNPSYIIAEILILIVGNNASRLGLDYWVLPWLKNKLFTKNKRQPPLEPHF</sequence>
<dbReference type="Proteomes" id="UP000789719">
    <property type="component" value="Unassembled WGS sequence"/>
</dbReference>
<keyword evidence="1" id="KW-0812">Transmembrane</keyword>
<evidence type="ECO:0000313" key="2">
    <source>
        <dbReference type="EMBL" id="CAH0419349.1"/>
    </source>
</evidence>
<feature type="transmembrane region" description="Helical" evidence="1">
    <location>
        <begin position="90"/>
        <end position="116"/>
    </location>
</feature>
<dbReference type="PANTHER" id="PTHR39157">
    <property type="entry name" value="INTEGRAL MEMBRANE PROTEIN-RELATED"/>
    <property type="match status" value="1"/>
</dbReference>
<keyword evidence="1" id="KW-1133">Transmembrane helix</keyword>
<dbReference type="EMBL" id="CAKKNT010000034">
    <property type="protein sequence ID" value="CAH0419349.1"/>
    <property type="molecule type" value="Genomic_DNA"/>
</dbReference>
<keyword evidence="3" id="KW-1185">Reference proteome</keyword>
<name>A0ABN8BT08_9LACO</name>
<evidence type="ECO:0000256" key="1">
    <source>
        <dbReference type="SAM" id="Phobius"/>
    </source>
</evidence>
<accession>A0ABN8BT08</accession>
<comment type="caution">
    <text evidence="2">The sequence shown here is derived from an EMBL/GenBank/DDBJ whole genome shotgun (WGS) entry which is preliminary data.</text>
</comment>
<evidence type="ECO:0000313" key="3">
    <source>
        <dbReference type="Proteomes" id="UP000789719"/>
    </source>
</evidence>
<dbReference type="PANTHER" id="PTHR39157:SF1">
    <property type="entry name" value="DOXX FAMILY PROTEIN"/>
    <property type="match status" value="1"/>
</dbReference>
<feature type="transmembrane region" description="Helical" evidence="1">
    <location>
        <begin position="128"/>
        <end position="147"/>
    </location>
</feature>
<organism evidence="2 3">
    <name type="scientific">Periweissella ghanensis</name>
    <dbReference type="NCBI Taxonomy" id="467997"/>
    <lineage>
        <taxon>Bacteria</taxon>
        <taxon>Bacillati</taxon>
        <taxon>Bacillota</taxon>
        <taxon>Bacilli</taxon>
        <taxon>Lactobacillales</taxon>
        <taxon>Lactobacillaceae</taxon>
        <taxon>Periweissella</taxon>
    </lineage>
</organism>
<keyword evidence="1" id="KW-0472">Membrane</keyword>